<dbReference type="SUPFAM" id="SSF56935">
    <property type="entry name" value="Porins"/>
    <property type="match status" value="1"/>
</dbReference>
<evidence type="ECO:0008006" key="4">
    <source>
        <dbReference type="Google" id="ProtNLM"/>
    </source>
</evidence>
<dbReference type="InterPro" id="IPR023614">
    <property type="entry name" value="Porin_dom_sf"/>
</dbReference>
<sequence>MKKNSIAIVCFGITAFSAVPAWSQVLGYGEITGSYTEGDRGDNEPTDDFSTIGIAGAVAYAINPQMRLAFDIALNANNGGEDIFDGQEVGNDGEIAVHFLYDLSAGATIGAYLSGGIAQSERDEPLEEYPFASFGIEGSMAFNEQWSGYAQLAAVDQSDDDLGSGGYKEGYALRLGGTYQFNESTSFYADVQYGEAKDYEDADEDGEFARLALGGETLINATDWAVTYEISRESYVPDEGADSNDTQVVTATLGARYYFGGARPSDLRDAGVIGTPDIVSRASLFTSAAD</sequence>
<dbReference type="RefSeq" id="WP_373636494.1">
    <property type="nucleotide sequence ID" value="NZ_CP150951.2"/>
</dbReference>
<dbReference type="EMBL" id="CP150951">
    <property type="protein sequence ID" value="WZC48825.2"/>
    <property type="molecule type" value="Genomic_DNA"/>
</dbReference>
<feature type="chain" id="PRO_5046606756" description="Porin" evidence="1">
    <location>
        <begin position="22"/>
        <end position="290"/>
    </location>
</feature>
<gene>
    <name evidence="2" type="ORF">AABB29_18625</name>
</gene>
<dbReference type="Gene3D" id="2.40.160.10">
    <property type="entry name" value="Porin"/>
    <property type="match status" value="1"/>
</dbReference>
<dbReference type="Proteomes" id="UP001440612">
    <property type="component" value="Chromosome"/>
</dbReference>
<reference evidence="3" key="1">
    <citation type="submission" date="2024-04" db="EMBL/GenBank/DDBJ databases">
        <title>Phylogenomic analyses of a clade within the roseobacter group suggest taxonomic reassignments of species of the genera Aestuariivita, Citreicella, Loktanella, Nautella, Pelagibaca, Ruegeria, Thalassobius, Thiobacimonas and Tropicibacter, and the proposal o.</title>
        <authorList>
            <person name="Jeon C.O."/>
        </authorList>
    </citation>
    <scope>NUCLEOTIDE SEQUENCE [LARGE SCALE GENOMIC DNA]</scope>
    <source>
        <strain evidence="3">BS5-3</strain>
    </source>
</reference>
<evidence type="ECO:0000256" key="1">
    <source>
        <dbReference type="SAM" id="SignalP"/>
    </source>
</evidence>
<protein>
    <recommendedName>
        <fullName evidence="4">Porin</fullName>
    </recommendedName>
</protein>
<name>A0ABZ2V2V0_9RHOB</name>
<feature type="signal peptide" evidence="1">
    <location>
        <begin position="1"/>
        <end position="21"/>
    </location>
</feature>
<evidence type="ECO:0000313" key="3">
    <source>
        <dbReference type="Proteomes" id="UP001440612"/>
    </source>
</evidence>
<accession>A0ABZ2V2V0</accession>
<evidence type="ECO:0000313" key="2">
    <source>
        <dbReference type="EMBL" id="WZC48825.2"/>
    </source>
</evidence>
<organism evidence="2 3">
    <name type="scientific">Yoonia phaeophyticola</name>
    <dbReference type="NCBI Taxonomy" id="3137369"/>
    <lineage>
        <taxon>Bacteria</taxon>
        <taxon>Pseudomonadati</taxon>
        <taxon>Pseudomonadota</taxon>
        <taxon>Alphaproteobacteria</taxon>
        <taxon>Rhodobacterales</taxon>
        <taxon>Paracoccaceae</taxon>
        <taxon>Yoonia</taxon>
    </lineage>
</organism>
<keyword evidence="3" id="KW-1185">Reference proteome</keyword>
<keyword evidence="1" id="KW-0732">Signal</keyword>
<proteinExistence type="predicted"/>